<dbReference type="EMBL" id="NIBU01000009">
    <property type="protein sequence ID" value="PHM37196.1"/>
    <property type="molecule type" value="Genomic_DNA"/>
</dbReference>
<accession>A0A1N6N1N3</accession>
<evidence type="ECO:0000313" key="2">
    <source>
        <dbReference type="EMBL" id="SIP75023.1"/>
    </source>
</evidence>
<reference evidence="2" key="2">
    <citation type="submission" date="2016-12" db="EMBL/GenBank/DDBJ databases">
        <authorList>
            <person name="Song W.-J."/>
            <person name="Kurnit D.M."/>
        </authorList>
    </citation>
    <scope>NUCLEOTIDE SEQUENCE [LARGE SCALE GENOMIC DNA]</scope>
    <source>
        <strain evidence="2">HGB1681</strain>
    </source>
</reference>
<protein>
    <submittedName>
        <fullName evidence="2">Uncharacterized protein</fullName>
    </submittedName>
</protein>
<organism evidence="2 3">
    <name type="scientific">Xenorhabdus innexi</name>
    <dbReference type="NCBI Taxonomy" id="290109"/>
    <lineage>
        <taxon>Bacteria</taxon>
        <taxon>Pseudomonadati</taxon>
        <taxon>Pseudomonadota</taxon>
        <taxon>Gammaproteobacteria</taxon>
        <taxon>Enterobacterales</taxon>
        <taxon>Morganellaceae</taxon>
        <taxon>Xenorhabdus</taxon>
    </lineage>
</organism>
<keyword evidence="4" id="KW-1185">Reference proteome</keyword>
<dbReference type="Proteomes" id="UP000224871">
    <property type="component" value="Unassembled WGS sequence"/>
</dbReference>
<evidence type="ECO:0000313" key="3">
    <source>
        <dbReference type="Proteomes" id="UP000196435"/>
    </source>
</evidence>
<dbReference type="RefSeq" id="WP_086954306.1">
    <property type="nucleotide sequence ID" value="NZ_CAWNQC010000292.1"/>
</dbReference>
<evidence type="ECO:0000313" key="1">
    <source>
        <dbReference type="EMBL" id="PHM37196.1"/>
    </source>
</evidence>
<sequence>MAPNFTKNYSKDLTRKPFSTSEAIIDTFYYLSSDGDLVRVVEYALIGSEFDYYCELVEMGCGTEDFYSHHAAALKRAGLKEWQIIEELLSLDMHEPNEDSLIGRVAFNDFNFYDYDTLKTGKQIRGIEILRKYQGIGIAKQIYKCLLLRHDYLVCDHIQTILGGRLWAQGMIKIGEVRVYDCTKKQFIDVLTPYGRGIKGVLPWSAIGLDQRDMALWGSEMKLSMESCHHLVNIISKERIYDNYA</sequence>
<name>A0A1N6N1N3_9GAMM</name>
<dbReference type="Proteomes" id="UP000196435">
    <property type="component" value="Unassembled WGS sequence"/>
</dbReference>
<gene>
    <name evidence="1" type="ORF">Xinn_01163</name>
    <name evidence="2" type="ORF">XIS1_900058</name>
</gene>
<reference evidence="3" key="1">
    <citation type="submission" date="2016-12" db="EMBL/GenBank/DDBJ databases">
        <authorList>
            <person name="Gaudriault S."/>
        </authorList>
    </citation>
    <scope>NUCLEOTIDE SEQUENCE [LARGE SCALE GENOMIC DNA]</scope>
    <source>
        <strain evidence="3">HGB1681 (deposited as PTA-6826 in the American Type Culture Collection)</strain>
    </source>
</reference>
<dbReference type="OrthoDB" id="6556391at2"/>
<dbReference type="AlphaFoldDB" id="A0A1N6N1N3"/>
<evidence type="ECO:0000313" key="4">
    <source>
        <dbReference type="Proteomes" id="UP000224871"/>
    </source>
</evidence>
<reference evidence="1 4" key="3">
    <citation type="journal article" date="2017" name="Nat. Microbiol.">
        <title>Natural product diversity associated with the nematode symbionts Photorhabdus and Xenorhabdus.</title>
        <authorList>
            <person name="Tobias N.J."/>
            <person name="Wolff H."/>
            <person name="Djahanschiri B."/>
            <person name="Grundmann F."/>
            <person name="Kronenwerth M."/>
            <person name="Shi Y.M."/>
            <person name="Simonyi S."/>
            <person name="Grun P."/>
            <person name="Shapiro-Ilan D."/>
            <person name="Pidot S.J."/>
            <person name="Stinear T.P."/>
            <person name="Ebersberger I."/>
            <person name="Bode H.B."/>
        </authorList>
    </citation>
    <scope>NUCLEOTIDE SEQUENCE [LARGE SCALE GENOMIC DNA]</scope>
    <source>
        <strain evidence="1 4">DSM 16336</strain>
    </source>
</reference>
<proteinExistence type="predicted"/>
<dbReference type="EMBL" id="FTLG01000237">
    <property type="protein sequence ID" value="SIP75023.1"/>
    <property type="molecule type" value="Genomic_DNA"/>
</dbReference>